<evidence type="ECO:0000313" key="1">
    <source>
        <dbReference type="EMBL" id="MBB4104820.1"/>
    </source>
</evidence>
<evidence type="ECO:0000313" key="2">
    <source>
        <dbReference type="Proteomes" id="UP000584824"/>
    </source>
</evidence>
<dbReference type="Pfam" id="PF02566">
    <property type="entry name" value="OsmC"/>
    <property type="match status" value="1"/>
</dbReference>
<dbReference type="InterPro" id="IPR015946">
    <property type="entry name" value="KH_dom-like_a/b"/>
</dbReference>
<sequence length="157" mass="17023">MSEHEHHYAVKVVWTGNRGQGTANYRAYARDHVIAQDGKPDIPGSADPAFRGDPARWNPEDLLVASLSACHKLWYLHFCAVSGVVVEAYEDHAEGVMVTDVDGGGRFTGVTLKPVVTISAGDPEKALSLHHDAHEKCFIACSVNFPVGCEARVIVQT</sequence>
<gene>
    <name evidence="1" type="ORF">GGQ66_003402</name>
</gene>
<dbReference type="SUPFAM" id="SSF82784">
    <property type="entry name" value="OsmC-like"/>
    <property type="match status" value="1"/>
</dbReference>
<name>A0A7W6K410_9HYPH</name>
<dbReference type="RefSeq" id="WP_183793899.1">
    <property type="nucleotide sequence ID" value="NZ_JACIDU010000015.1"/>
</dbReference>
<protein>
    <submittedName>
        <fullName evidence="1">Organic hydroperoxide reductase OsmC/OhrA</fullName>
    </submittedName>
</protein>
<dbReference type="Proteomes" id="UP000584824">
    <property type="component" value="Unassembled WGS sequence"/>
</dbReference>
<dbReference type="InterPro" id="IPR052707">
    <property type="entry name" value="OsmC_Ohr_Peroxiredoxin"/>
</dbReference>
<accession>A0A7W6K410</accession>
<organism evidence="1 2">
    <name type="scientific">Allorhizobium borbori</name>
    <dbReference type="NCBI Taxonomy" id="485907"/>
    <lineage>
        <taxon>Bacteria</taxon>
        <taxon>Pseudomonadati</taxon>
        <taxon>Pseudomonadota</taxon>
        <taxon>Alphaproteobacteria</taxon>
        <taxon>Hyphomicrobiales</taxon>
        <taxon>Rhizobiaceae</taxon>
        <taxon>Rhizobium/Agrobacterium group</taxon>
        <taxon>Allorhizobium</taxon>
    </lineage>
</organism>
<dbReference type="Gene3D" id="3.30.300.20">
    <property type="match status" value="1"/>
</dbReference>
<reference evidence="1 2" key="1">
    <citation type="submission" date="2020-08" db="EMBL/GenBank/DDBJ databases">
        <title>Genomic Encyclopedia of Type Strains, Phase IV (KMG-IV): sequencing the most valuable type-strain genomes for metagenomic binning, comparative biology and taxonomic classification.</title>
        <authorList>
            <person name="Goeker M."/>
        </authorList>
    </citation>
    <scope>NUCLEOTIDE SEQUENCE [LARGE SCALE GENOMIC DNA]</scope>
    <source>
        <strain evidence="1 2">DSM 26385</strain>
    </source>
</reference>
<proteinExistence type="predicted"/>
<dbReference type="InterPro" id="IPR003718">
    <property type="entry name" value="OsmC/Ohr_fam"/>
</dbReference>
<dbReference type="InterPro" id="IPR036102">
    <property type="entry name" value="OsmC/Ohrsf"/>
</dbReference>
<dbReference type="PANTHER" id="PTHR42830:SF2">
    <property type="entry name" value="OSMC_OHR FAMILY PROTEIN"/>
    <property type="match status" value="1"/>
</dbReference>
<dbReference type="AlphaFoldDB" id="A0A7W6K410"/>
<comment type="caution">
    <text evidence="1">The sequence shown here is derived from an EMBL/GenBank/DDBJ whole genome shotgun (WGS) entry which is preliminary data.</text>
</comment>
<dbReference type="EMBL" id="JACIDU010000015">
    <property type="protein sequence ID" value="MBB4104820.1"/>
    <property type="molecule type" value="Genomic_DNA"/>
</dbReference>
<dbReference type="PANTHER" id="PTHR42830">
    <property type="entry name" value="OSMOTICALLY INDUCIBLE FAMILY PROTEIN"/>
    <property type="match status" value="1"/>
</dbReference>
<keyword evidence="2" id="KW-1185">Reference proteome</keyword>